<reference evidence="1" key="1">
    <citation type="submission" date="2018-02" db="EMBL/GenBank/DDBJ databases">
        <title>Rhizophora mucronata_Transcriptome.</title>
        <authorList>
            <person name="Meera S.P."/>
            <person name="Sreeshan A."/>
            <person name="Augustine A."/>
        </authorList>
    </citation>
    <scope>NUCLEOTIDE SEQUENCE</scope>
    <source>
        <tissue evidence="1">Leaf</tissue>
    </source>
</reference>
<dbReference type="EMBL" id="GGEC01059170">
    <property type="protein sequence ID" value="MBX39654.1"/>
    <property type="molecule type" value="Transcribed_RNA"/>
</dbReference>
<evidence type="ECO:0000313" key="1">
    <source>
        <dbReference type="EMBL" id="MBX39654.1"/>
    </source>
</evidence>
<accession>A0A2P2NAZ0</accession>
<sequence length="38" mass="4288">MTVCGSRLLSQNPYIWSTRSLDSQIIPSNIIFAHLLLV</sequence>
<dbReference type="AlphaFoldDB" id="A0A2P2NAZ0"/>
<protein>
    <submittedName>
        <fullName evidence="1">Uncharacterized protein</fullName>
    </submittedName>
</protein>
<organism evidence="1">
    <name type="scientific">Rhizophora mucronata</name>
    <name type="common">Asiatic mangrove</name>
    <dbReference type="NCBI Taxonomy" id="61149"/>
    <lineage>
        <taxon>Eukaryota</taxon>
        <taxon>Viridiplantae</taxon>
        <taxon>Streptophyta</taxon>
        <taxon>Embryophyta</taxon>
        <taxon>Tracheophyta</taxon>
        <taxon>Spermatophyta</taxon>
        <taxon>Magnoliopsida</taxon>
        <taxon>eudicotyledons</taxon>
        <taxon>Gunneridae</taxon>
        <taxon>Pentapetalae</taxon>
        <taxon>rosids</taxon>
        <taxon>fabids</taxon>
        <taxon>Malpighiales</taxon>
        <taxon>Rhizophoraceae</taxon>
        <taxon>Rhizophora</taxon>
    </lineage>
</organism>
<proteinExistence type="predicted"/>
<name>A0A2P2NAZ0_RHIMU</name>